<evidence type="ECO:0000313" key="3">
    <source>
        <dbReference type="Proteomes" id="UP000222788"/>
    </source>
</evidence>
<reference evidence="2 3" key="2">
    <citation type="journal article" date="2013" name="IMA Fungus">
        <title>IMA Genome-F 1: Ceratocystis fimbriata: Draft nuclear genome sequence for the plant pathogen, Ceratocystis fimbriata.</title>
        <authorList>
            <person name="Wilken P.M."/>
            <person name="Steenkamp E.T."/>
            <person name="Wingfield M.J."/>
            <person name="de Beer Z.W."/>
            <person name="Wingfield B.D."/>
        </authorList>
    </citation>
    <scope>NUCLEOTIDE SEQUENCE [LARGE SCALE GENOMIC DNA]</scope>
    <source>
        <strain evidence="2 3">CBS 114723</strain>
    </source>
</reference>
<gene>
    <name evidence="2" type="ORF">CFIMG_005849RA</name>
</gene>
<dbReference type="AlphaFoldDB" id="A0A2C5WYE4"/>
<sequence length="267" mass="28101">MHPRARESIPPQPVPPRENWSTVPSPHPGQGTSSSAQHPGYGQPGPSSAPAPSQQPPPSQAPSTQQPPVQQGSAPASSSTRQPPPPQARGKEAWGSKRMATGWSPVTGSWMGTTGDSPEPSGPPPPQIPGGGGAPSANSTPTSASQYRDERYPIAPVYSAASAGPPSAGPYSHHPGYAVPPPQPSRDPRDRDVLPPSRAYSQTPSVYERGIPGPPQQGPPAGAPYGERLPYDPRDPREQQMMSQQQQQQQMPRGYDQRGAPRGYNGP</sequence>
<feature type="compositionally biased region" description="Basic and acidic residues" evidence="1">
    <location>
        <begin position="229"/>
        <end position="238"/>
    </location>
</feature>
<feature type="compositionally biased region" description="Low complexity" evidence="1">
    <location>
        <begin position="61"/>
        <end position="71"/>
    </location>
</feature>
<dbReference type="EMBL" id="APWK03000116">
    <property type="protein sequence ID" value="PHH50730.1"/>
    <property type="molecule type" value="Genomic_DNA"/>
</dbReference>
<name>A0A2C5WYE4_9PEZI</name>
<feature type="region of interest" description="Disordered" evidence="1">
    <location>
        <begin position="1"/>
        <end position="267"/>
    </location>
</feature>
<feature type="compositionally biased region" description="Pro residues" evidence="1">
    <location>
        <begin position="212"/>
        <end position="222"/>
    </location>
</feature>
<dbReference type="Proteomes" id="UP000222788">
    <property type="component" value="Unassembled WGS sequence"/>
</dbReference>
<feature type="compositionally biased region" description="Polar residues" evidence="1">
    <location>
        <begin position="19"/>
        <end position="37"/>
    </location>
</feature>
<protein>
    <submittedName>
        <fullName evidence="2">Uncharacterized protein</fullName>
    </submittedName>
</protein>
<feature type="compositionally biased region" description="Polar residues" evidence="1">
    <location>
        <begin position="72"/>
        <end position="81"/>
    </location>
</feature>
<feature type="compositionally biased region" description="Low complexity" evidence="1">
    <location>
        <begin position="155"/>
        <end position="172"/>
    </location>
</feature>
<feature type="compositionally biased region" description="Polar residues" evidence="1">
    <location>
        <begin position="104"/>
        <end position="114"/>
    </location>
</feature>
<reference evidence="2 3" key="1">
    <citation type="journal article" date="2013" name="Fungal Biol.">
        <title>Analysis of microsatellite markers in the genome of the plant pathogen Ceratocystis fimbriata.</title>
        <authorList>
            <person name="Simpson M.C."/>
            <person name="Wilken P.M."/>
            <person name="Coetzee M.P."/>
            <person name="Wingfield M.J."/>
            <person name="Wingfield B.D."/>
        </authorList>
    </citation>
    <scope>NUCLEOTIDE SEQUENCE [LARGE SCALE GENOMIC DNA]</scope>
    <source>
        <strain evidence="2 3">CBS 114723</strain>
    </source>
</reference>
<proteinExistence type="predicted"/>
<comment type="caution">
    <text evidence="2">The sequence shown here is derived from an EMBL/GenBank/DDBJ whole genome shotgun (WGS) entry which is preliminary data.</text>
</comment>
<organism evidence="2 3">
    <name type="scientific">Ceratocystis fimbriata CBS 114723</name>
    <dbReference type="NCBI Taxonomy" id="1035309"/>
    <lineage>
        <taxon>Eukaryota</taxon>
        <taxon>Fungi</taxon>
        <taxon>Dikarya</taxon>
        <taxon>Ascomycota</taxon>
        <taxon>Pezizomycotina</taxon>
        <taxon>Sordariomycetes</taxon>
        <taxon>Hypocreomycetidae</taxon>
        <taxon>Microascales</taxon>
        <taxon>Ceratocystidaceae</taxon>
        <taxon>Ceratocystis</taxon>
    </lineage>
</organism>
<keyword evidence="3" id="KW-1185">Reference proteome</keyword>
<accession>A0A2C5WYE4</accession>
<feature type="compositionally biased region" description="Pro residues" evidence="1">
    <location>
        <begin position="47"/>
        <end position="60"/>
    </location>
</feature>
<feature type="compositionally biased region" description="Low complexity" evidence="1">
    <location>
        <begin position="135"/>
        <end position="145"/>
    </location>
</feature>
<evidence type="ECO:0000313" key="2">
    <source>
        <dbReference type="EMBL" id="PHH50730.1"/>
    </source>
</evidence>
<feature type="compositionally biased region" description="Low complexity" evidence="1">
    <location>
        <begin position="239"/>
        <end position="251"/>
    </location>
</feature>
<evidence type="ECO:0000256" key="1">
    <source>
        <dbReference type="SAM" id="MobiDB-lite"/>
    </source>
</evidence>